<dbReference type="EMBL" id="CP000482">
    <property type="protein sequence ID" value="ABK97813.1"/>
    <property type="molecule type" value="Genomic_DNA"/>
</dbReference>
<evidence type="ECO:0000313" key="2">
    <source>
        <dbReference type="EMBL" id="ABK97813.1"/>
    </source>
</evidence>
<dbReference type="eggNOG" id="COG3089">
    <property type="taxonomic scope" value="Bacteria"/>
</dbReference>
<dbReference type="InterPro" id="IPR010648">
    <property type="entry name" value="UPF0270"/>
</dbReference>
<dbReference type="KEGG" id="ppd:Ppro_0177"/>
<name>A1AKE3_PELPD</name>
<evidence type="ECO:0000256" key="1">
    <source>
        <dbReference type="ARBA" id="ARBA00006450"/>
    </source>
</evidence>
<dbReference type="STRING" id="338966.Ppro_0177"/>
<sequence>MITAWSMELSKSVEVTIIHDDVSPERQPHHDEDGIDVPWDSINPETLRNLISEFVTREWPDTEYSLDTKIDQVQKQLRTGQAKIVFDLVSKTCNIIPSR</sequence>
<dbReference type="SUPFAM" id="SSF118001">
    <property type="entry name" value="YehU-like"/>
    <property type="match status" value="1"/>
</dbReference>
<dbReference type="Proteomes" id="UP000006732">
    <property type="component" value="Chromosome"/>
</dbReference>
<dbReference type="HOGENOM" id="CLU_186759_0_0_7"/>
<proteinExistence type="inferred from homology"/>
<evidence type="ECO:0000313" key="3">
    <source>
        <dbReference type="Proteomes" id="UP000006732"/>
    </source>
</evidence>
<protein>
    <submittedName>
        <fullName evidence="2">Uncharacterized protein</fullName>
    </submittedName>
</protein>
<comment type="similarity">
    <text evidence="1">Belongs to the UPF0270 family.</text>
</comment>
<accession>A1AKE3</accession>
<dbReference type="Gene3D" id="1.10.10.610">
    <property type="entry name" value="YehU-like"/>
    <property type="match status" value="1"/>
</dbReference>
<organism evidence="2 3">
    <name type="scientific">Pelobacter propionicus (strain DSM 2379 / NBRC 103807 / OttBd1)</name>
    <dbReference type="NCBI Taxonomy" id="338966"/>
    <lineage>
        <taxon>Bacteria</taxon>
        <taxon>Pseudomonadati</taxon>
        <taxon>Thermodesulfobacteriota</taxon>
        <taxon>Desulfuromonadia</taxon>
        <taxon>Desulfuromonadales</taxon>
        <taxon>Desulfuromonadaceae</taxon>
        <taxon>Pelobacter</taxon>
    </lineage>
</organism>
<dbReference type="Pfam" id="PF06794">
    <property type="entry name" value="UPF0270"/>
    <property type="match status" value="1"/>
</dbReference>
<gene>
    <name evidence="2" type="ordered locus">Ppro_0177</name>
</gene>
<dbReference type="AlphaFoldDB" id="A1AKE3"/>
<keyword evidence="3" id="KW-1185">Reference proteome</keyword>
<reference evidence="2 3" key="1">
    <citation type="submission" date="2006-10" db="EMBL/GenBank/DDBJ databases">
        <title>Complete sequence of chromosome of Pelobacter propionicus DSM 2379.</title>
        <authorList>
            <consortium name="US DOE Joint Genome Institute"/>
            <person name="Copeland A."/>
            <person name="Lucas S."/>
            <person name="Lapidus A."/>
            <person name="Barry K."/>
            <person name="Detter J.C."/>
            <person name="Glavina del Rio T."/>
            <person name="Hammon N."/>
            <person name="Israni S."/>
            <person name="Dalin E."/>
            <person name="Tice H."/>
            <person name="Pitluck S."/>
            <person name="Saunders E."/>
            <person name="Brettin T."/>
            <person name="Bruce D."/>
            <person name="Han C."/>
            <person name="Tapia R."/>
            <person name="Schmutz J."/>
            <person name="Larimer F."/>
            <person name="Land M."/>
            <person name="Hauser L."/>
            <person name="Kyrpides N."/>
            <person name="Kim E."/>
            <person name="Lovley D."/>
            <person name="Richardson P."/>
        </authorList>
    </citation>
    <scope>NUCLEOTIDE SEQUENCE [LARGE SCALE GENOMIC DNA]</scope>
    <source>
        <strain evidence="3">DSM 2379 / NBRC 103807 / OttBd1</strain>
    </source>
</reference>
<dbReference type="InterPro" id="IPR036685">
    <property type="entry name" value="YehU-like_sf"/>
</dbReference>